<gene>
    <name evidence="3" type="ORF">THAOC_16449</name>
</gene>
<keyword evidence="2" id="KW-0812">Transmembrane</keyword>
<feature type="transmembrane region" description="Helical" evidence="2">
    <location>
        <begin position="953"/>
        <end position="975"/>
    </location>
</feature>
<sequence>DNVKYWEGWRRSDCQYIYANGDLDSKGQCKACRNLDKNLRPDRFPDLFPEQVGDGVPSDEAEEVEDRRTISEAVIEDEEKFCGCIVSRLGSHWGGRGGEDGGCLDVSCDEELSVAAKQMKLADELVLDLRDGRSPVQTRARYAKSAARRREGNRDIRVDPKSSVPLTSLSSRELSQRVASLNRNRKVESKRLQRLIVKFNDYKSNTTEREEMCKHMVEAANDLVDACEKQTIPERLQALIDDIVEESPHENNEPISQHDAHRFVQSLAGHLKNWVKDQQGHSSAVRFDDDAFALAFNHFLRCPASYKQMRSDDCLVRPSESLFKKLKKDIGVEGGQSFNTAILQPFVRGDNGREEDSAEASAFMVDGAGLGVNWSVDSKWRSGCGSEWGEVACDEATISQGMVTNSKNNVSRGITNDFFELRRVMSNITDSDTIESMVLRYLHGAPPANIGHRQMVHFAVLGFVLFGFGDIGSSTTTDSGRKRTAQSREDHHVLLLRHCLASPPQSIRVCSTATEGNGESYEDVPFSAFLGDAANPLPDWPAPPGGCTRRGLEVVRDSLAPYVASLVLGPHHRGAGGERHGRRRHVEIRMVTDGSRSGTDTAAALAGGLEEAFQATWQGKTGLTYDGLDRQQPAPALFSGGSSKDNINDGEESSGHLTASCGPTDEEAEDVYREVSERLSRAIHDDNSPLAQDAAAIIDDPEEPIADKLEKVLWRFPEIVNRADDSGVIAEDGCRANPVGTFLSASALLAEHIFASRAARLVPPFLPYNFAEYYNGPAYEWLPLEDRVRSIELAGNGEAAARGAVLAKSILAAAVAEEAGKGARRNGRGANGIVRLTIYIGPASSVYGVATALGLQWFGIVCGGTMIYVAPSVEDMIDYARNKVSHSDQPVFLDDDDGGGTGCGDRTGGDVPLSRLQERLDATVAKYPRLGKCYESAPVFLGLGPAPAGGMRAWYHAATVVIALIAVGWAVLVAYRRAESRKGESVGVGVSGARRRRRRRGDYDDLNEIELSEEGVT</sequence>
<evidence type="ECO:0000313" key="3">
    <source>
        <dbReference type="EMBL" id="EJK62920.1"/>
    </source>
</evidence>
<evidence type="ECO:0000313" key="4">
    <source>
        <dbReference type="Proteomes" id="UP000266841"/>
    </source>
</evidence>
<organism evidence="3 4">
    <name type="scientific">Thalassiosira oceanica</name>
    <name type="common">Marine diatom</name>
    <dbReference type="NCBI Taxonomy" id="159749"/>
    <lineage>
        <taxon>Eukaryota</taxon>
        <taxon>Sar</taxon>
        <taxon>Stramenopiles</taxon>
        <taxon>Ochrophyta</taxon>
        <taxon>Bacillariophyta</taxon>
        <taxon>Coscinodiscophyceae</taxon>
        <taxon>Thalassiosirophycidae</taxon>
        <taxon>Thalassiosirales</taxon>
        <taxon>Thalassiosiraceae</taxon>
        <taxon>Thalassiosira</taxon>
    </lineage>
</organism>
<dbReference type="Proteomes" id="UP000266841">
    <property type="component" value="Unassembled WGS sequence"/>
</dbReference>
<dbReference type="EMBL" id="AGNL01018539">
    <property type="protein sequence ID" value="EJK62920.1"/>
    <property type="molecule type" value="Genomic_DNA"/>
</dbReference>
<keyword evidence="2" id="KW-0472">Membrane</keyword>
<name>K0SC41_THAOC</name>
<keyword evidence="2" id="KW-1133">Transmembrane helix</keyword>
<protein>
    <submittedName>
        <fullName evidence="3">Uncharacterized protein</fullName>
    </submittedName>
</protein>
<feature type="non-terminal residue" evidence="3">
    <location>
        <position position="1"/>
    </location>
</feature>
<feature type="compositionally biased region" description="Basic and acidic residues" evidence="1">
    <location>
        <begin position="148"/>
        <end position="160"/>
    </location>
</feature>
<evidence type="ECO:0000256" key="1">
    <source>
        <dbReference type="SAM" id="MobiDB-lite"/>
    </source>
</evidence>
<keyword evidence="4" id="KW-1185">Reference proteome</keyword>
<proteinExistence type="predicted"/>
<evidence type="ECO:0000256" key="2">
    <source>
        <dbReference type="SAM" id="Phobius"/>
    </source>
</evidence>
<feature type="region of interest" description="Disordered" evidence="1">
    <location>
        <begin position="138"/>
        <end position="170"/>
    </location>
</feature>
<dbReference type="AlphaFoldDB" id="K0SC41"/>
<feature type="region of interest" description="Disordered" evidence="1">
    <location>
        <begin position="629"/>
        <end position="666"/>
    </location>
</feature>
<reference evidence="3 4" key="1">
    <citation type="journal article" date="2012" name="Genome Biol.">
        <title>Genome and low-iron response of an oceanic diatom adapted to chronic iron limitation.</title>
        <authorList>
            <person name="Lommer M."/>
            <person name="Specht M."/>
            <person name="Roy A.S."/>
            <person name="Kraemer L."/>
            <person name="Andreson R."/>
            <person name="Gutowska M.A."/>
            <person name="Wolf J."/>
            <person name="Bergner S.V."/>
            <person name="Schilhabel M.B."/>
            <person name="Klostermeier U.C."/>
            <person name="Beiko R.G."/>
            <person name="Rosenstiel P."/>
            <person name="Hippler M."/>
            <person name="Laroche J."/>
        </authorList>
    </citation>
    <scope>NUCLEOTIDE SEQUENCE [LARGE SCALE GENOMIC DNA]</scope>
    <source>
        <strain evidence="3 4">CCMP1005</strain>
    </source>
</reference>
<comment type="caution">
    <text evidence="3">The sequence shown here is derived from an EMBL/GenBank/DDBJ whole genome shotgun (WGS) entry which is preliminary data.</text>
</comment>
<accession>K0SC41</accession>